<proteinExistence type="predicted"/>
<evidence type="ECO:0000256" key="1">
    <source>
        <dbReference type="SAM" id="MobiDB-lite"/>
    </source>
</evidence>
<keyword evidence="3" id="KW-1185">Reference proteome</keyword>
<dbReference type="AlphaFoldDB" id="A0A5B7FPB1"/>
<gene>
    <name evidence="2" type="ORF">E2C01_040844</name>
</gene>
<accession>A0A5B7FPB1</accession>
<dbReference type="EMBL" id="VSRR010007555">
    <property type="protein sequence ID" value="MPC47109.1"/>
    <property type="molecule type" value="Genomic_DNA"/>
</dbReference>
<name>A0A5B7FPB1_PORTR</name>
<protein>
    <submittedName>
        <fullName evidence="2">Uncharacterized protein</fullName>
    </submittedName>
</protein>
<reference evidence="2 3" key="1">
    <citation type="submission" date="2019-05" db="EMBL/GenBank/DDBJ databases">
        <title>Another draft genome of Portunus trituberculatus and its Hox gene families provides insights of decapod evolution.</title>
        <authorList>
            <person name="Jeong J.-H."/>
            <person name="Song I."/>
            <person name="Kim S."/>
            <person name="Choi T."/>
            <person name="Kim D."/>
            <person name="Ryu S."/>
            <person name="Kim W."/>
        </authorList>
    </citation>
    <scope>NUCLEOTIDE SEQUENCE [LARGE SCALE GENOMIC DNA]</scope>
    <source>
        <tissue evidence="2">Muscle</tissue>
    </source>
</reference>
<evidence type="ECO:0000313" key="2">
    <source>
        <dbReference type="EMBL" id="MPC47109.1"/>
    </source>
</evidence>
<dbReference type="Proteomes" id="UP000324222">
    <property type="component" value="Unassembled WGS sequence"/>
</dbReference>
<evidence type="ECO:0000313" key="3">
    <source>
        <dbReference type="Proteomes" id="UP000324222"/>
    </source>
</evidence>
<feature type="compositionally biased region" description="Pro residues" evidence="1">
    <location>
        <begin position="73"/>
        <end position="84"/>
    </location>
</feature>
<comment type="caution">
    <text evidence="2">The sequence shown here is derived from an EMBL/GenBank/DDBJ whole genome shotgun (WGS) entry which is preliminary data.</text>
</comment>
<organism evidence="2 3">
    <name type="scientific">Portunus trituberculatus</name>
    <name type="common">Swimming crab</name>
    <name type="synonym">Neptunus trituberculatus</name>
    <dbReference type="NCBI Taxonomy" id="210409"/>
    <lineage>
        <taxon>Eukaryota</taxon>
        <taxon>Metazoa</taxon>
        <taxon>Ecdysozoa</taxon>
        <taxon>Arthropoda</taxon>
        <taxon>Crustacea</taxon>
        <taxon>Multicrustacea</taxon>
        <taxon>Malacostraca</taxon>
        <taxon>Eumalacostraca</taxon>
        <taxon>Eucarida</taxon>
        <taxon>Decapoda</taxon>
        <taxon>Pleocyemata</taxon>
        <taxon>Brachyura</taxon>
        <taxon>Eubrachyura</taxon>
        <taxon>Portunoidea</taxon>
        <taxon>Portunidae</taxon>
        <taxon>Portuninae</taxon>
        <taxon>Portunus</taxon>
    </lineage>
</organism>
<sequence length="101" mass="10707">MQVSPNFCTPLATATATPLLRDRPSTHPTAALTHDLPISHHTPSTSLHLFIPSLTTSTLHPLTLSSITRKRPPANPAKHSPPAPQLLSSTLPLISSIPLSS</sequence>
<feature type="region of interest" description="Disordered" evidence="1">
    <location>
        <begin position="64"/>
        <end position="87"/>
    </location>
</feature>